<sequence length="193" mass="22398">MQENVTVWKRICLMVGGIWLVTLIFAVGIHIEGKKEVQQQKEKIEVLEIKTKEMDKRYEQLYAQKNNTENKPLVHAVTAVFSSLFEYDSKKDTLKERREKARKFASEQALEEIFPKEATSYQASVQTVSKIDDSIEIYYSATKNTKQKVFILIKNTVSIAESALQETQFMYQAEYDSLNNQFVSIEYMGIVNE</sequence>
<dbReference type="RefSeq" id="WP_086323357.1">
    <property type="nucleotide sequence ID" value="NZ_NGKW01000003.1"/>
</dbReference>
<dbReference type="Proteomes" id="UP000194885">
    <property type="component" value="Unassembled WGS sequence"/>
</dbReference>
<dbReference type="AlphaFoldDB" id="A0A242BEP6"/>
<evidence type="ECO:0000256" key="1">
    <source>
        <dbReference type="SAM" id="Coils"/>
    </source>
</evidence>
<reference evidence="3 4" key="1">
    <citation type="submission" date="2017-05" db="EMBL/GenBank/DDBJ databases">
        <title>The Genome Sequence of Enterococcus faecium 7H8_DIV0219.</title>
        <authorList>
            <consortium name="The Broad Institute Genomics Platform"/>
            <consortium name="The Broad Institute Genomic Center for Infectious Diseases"/>
            <person name="Earl A."/>
            <person name="Manson A."/>
            <person name="Schwartman J."/>
            <person name="Gilmore M."/>
            <person name="Abouelleil A."/>
            <person name="Cao P."/>
            <person name="Chapman S."/>
            <person name="Cusick C."/>
            <person name="Shea T."/>
            <person name="Young S."/>
            <person name="Neafsey D."/>
            <person name="Nusbaum C."/>
            <person name="Birren B."/>
        </authorList>
    </citation>
    <scope>NUCLEOTIDE SEQUENCE [LARGE SCALE GENOMIC DNA]</scope>
    <source>
        <strain evidence="3 4">7H8_DIV0219</strain>
    </source>
</reference>
<keyword evidence="2" id="KW-1133">Transmembrane helix</keyword>
<accession>A0A242BEP6</accession>
<comment type="caution">
    <text evidence="3">The sequence shown here is derived from an EMBL/GenBank/DDBJ whole genome shotgun (WGS) entry which is preliminary data.</text>
</comment>
<protein>
    <submittedName>
        <fullName evidence="3">Uncharacterized protein</fullName>
    </submittedName>
</protein>
<evidence type="ECO:0000313" key="3">
    <source>
        <dbReference type="EMBL" id="OTN93640.1"/>
    </source>
</evidence>
<keyword evidence="2" id="KW-0812">Transmembrane</keyword>
<evidence type="ECO:0000313" key="4">
    <source>
        <dbReference type="Proteomes" id="UP000194885"/>
    </source>
</evidence>
<proteinExistence type="predicted"/>
<organism evidence="3 4">
    <name type="scientific">Enterococcus faecium</name>
    <name type="common">Streptococcus faecium</name>
    <dbReference type="NCBI Taxonomy" id="1352"/>
    <lineage>
        <taxon>Bacteria</taxon>
        <taxon>Bacillati</taxon>
        <taxon>Bacillota</taxon>
        <taxon>Bacilli</taxon>
        <taxon>Lactobacillales</taxon>
        <taxon>Enterococcaceae</taxon>
        <taxon>Enterococcus</taxon>
    </lineage>
</organism>
<feature type="transmembrane region" description="Helical" evidence="2">
    <location>
        <begin position="12"/>
        <end position="31"/>
    </location>
</feature>
<gene>
    <name evidence="3" type="ORF">A5810_001516</name>
</gene>
<dbReference type="EMBL" id="NGKW01000003">
    <property type="protein sequence ID" value="OTN93640.1"/>
    <property type="molecule type" value="Genomic_DNA"/>
</dbReference>
<evidence type="ECO:0000256" key="2">
    <source>
        <dbReference type="SAM" id="Phobius"/>
    </source>
</evidence>
<feature type="coiled-coil region" evidence="1">
    <location>
        <begin position="37"/>
        <end position="71"/>
    </location>
</feature>
<keyword evidence="1" id="KW-0175">Coiled coil</keyword>
<keyword evidence="2" id="KW-0472">Membrane</keyword>
<name>A0A242BEP6_ENTFC</name>